<evidence type="ECO:0000313" key="1">
    <source>
        <dbReference type="EnsemblMetazoa" id="AALFPA23_008640.P11700"/>
    </source>
</evidence>
<dbReference type="RefSeq" id="XP_062704437.1">
    <property type="nucleotide sequence ID" value="XM_062848453.1"/>
</dbReference>
<dbReference type="PANTHER" id="PTHR33173">
    <property type="match status" value="1"/>
</dbReference>
<dbReference type="GeneID" id="134286781"/>
<evidence type="ECO:0000313" key="2">
    <source>
        <dbReference type="Proteomes" id="UP000069940"/>
    </source>
</evidence>
<name>A0ABM1YFA6_AEDAL</name>
<sequence length="670" mass="77408">MHSAWKDKKLQARRYTSFEKDICAYQFLTAGRGNYAFLASNSSTISIKTIQRHLKQNTIQITEGKIDAKGLKQYLLRNEFPLAVVLCEDATKISAALEYDYISDSVRGLVSPLDEHGLPNTDLFTATSAYKMAEDIEKYPVGNHAYVQLALPLANNASPYVLFHTCSDNKFEAKDVLNRWKHTEYLLEREGIKVMAHASDGDPRLLKAMKIRAGYGSSDTPSRWGDWFRIRESLTTPINVQDMIHTVNKFRNRLINSDMQFGRYTITKTHLKQLVLYHSKDKHCLTMSDIDIKDKMKFGPTLRMMKKPTIEYLKDNIADSNATALFLDLMRMMYRSYVDEDVMPLERIQDLWTATFIVRAWRNWTKKRFQNMKQCISSNAYMSLELNAHALIVFMEFCRSNGTPEQFLVSCLSSQPNEKIFRQLRSMATTNQTIVNFTAKELTSKLKRVQMKTDIMYRCSDRVNFPSITRYSNNRKVQYSLPSPDEIIDAVIRAKHSAHDALVGIGIEEQNINMDDSIALIADNLPPEFEFIDMQDYEDDDHDQEEDNIFENIEANLNPSFEHEDSEIEENIDEEYDAELQSIEDHISEPNDITDEEPIYEASRLFPNCGTHLSLKSTTAGTKHTFRISTSAGLIRNIKKATLLWMLVPSRYKLSTDRIRRFTQRDFEIV</sequence>
<keyword evidence="2" id="KW-1185">Reference proteome</keyword>
<dbReference type="PANTHER" id="PTHR33173:SF2">
    <property type="entry name" value="MYND-TYPE DOMAIN-CONTAINING PROTEIN"/>
    <property type="match status" value="1"/>
</dbReference>
<proteinExistence type="predicted"/>
<reference evidence="2" key="1">
    <citation type="journal article" date="2015" name="Proc. Natl. Acad. Sci. U.S.A.">
        <title>Genome sequence of the Asian Tiger mosquito, Aedes albopictus, reveals insights into its biology, genetics, and evolution.</title>
        <authorList>
            <person name="Chen X.G."/>
            <person name="Jiang X."/>
            <person name="Gu J."/>
            <person name="Xu M."/>
            <person name="Wu Y."/>
            <person name="Deng Y."/>
            <person name="Zhang C."/>
            <person name="Bonizzoni M."/>
            <person name="Dermauw W."/>
            <person name="Vontas J."/>
            <person name="Armbruster P."/>
            <person name="Huang X."/>
            <person name="Yang Y."/>
            <person name="Zhang H."/>
            <person name="He W."/>
            <person name="Peng H."/>
            <person name="Liu Y."/>
            <person name="Wu K."/>
            <person name="Chen J."/>
            <person name="Lirakis M."/>
            <person name="Topalis P."/>
            <person name="Van Leeuwen T."/>
            <person name="Hall A.B."/>
            <person name="Jiang X."/>
            <person name="Thorpe C."/>
            <person name="Mueller R.L."/>
            <person name="Sun C."/>
            <person name="Waterhouse R.M."/>
            <person name="Yan G."/>
            <person name="Tu Z.J."/>
            <person name="Fang X."/>
            <person name="James A.A."/>
        </authorList>
    </citation>
    <scope>NUCLEOTIDE SEQUENCE [LARGE SCALE GENOMIC DNA]</scope>
    <source>
        <strain evidence="2">Foshan</strain>
    </source>
</reference>
<accession>A0ABM1YFA6</accession>
<dbReference type="EnsemblMetazoa" id="AALFPA23_008640.R11700">
    <property type="protein sequence ID" value="AALFPA23_008640.P11700"/>
    <property type="gene ID" value="AALFPA23_008640"/>
</dbReference>
<organism evidence="1 2">
    <name type="scientific">Aedes albopictus</name>
    <name type="common">Asian tiger mosquito</name>
    <name type="synonym">Stegomyia albopicta</name>
    <dbReference type="NCBI Taxonomy" id="7160"/>
    <lineage>
        <taxon>Eukaryota</taxon>
        <taxon>Metazoa</taxon>
        <taxon>Ecdysozoa</taxon>
        <taxon>Arthropoda</taxon>
        <taxon>Hexapoda</taxon>
        <taxon>Insecta</taxon>
        <taxon>Pterygota</taxon>
        <taxon>Neoptera</taxon>
        <taxon>Endopterygota</taxon>
        <taxon>Diptera</taxon>
        <taxon>Nematocera</taxon>
        <taxon>Culicoidea</taxon>
        <taxon>Culicidae</taxon>
        <taxon>Culicinae</taxon>
        <taxon>Aedini</taxon>
        <taxon>Aedes</taxon>
        <taxon>Stegomyia</taxon>
    </lineage>
</organism>
<reference evidence="1" key="2">
    <citation type="submission" date="2025-05" db="UniProtKB">
        <authorList>
            <consortium name="EnsemblMetazoa"/>
        </authorList>
    </citation>
    <scope>IDENTIFICATION</scope>
    <source>
        <strain evidence="1">Foshan</strain>
    </source>
</reference>
<dbReference type="Proteomes" id="UP000069940">
    <property type="component" value="Unassembled WGS sequence"/>
</dbReference>
<protein>
    <submittedName>
        <fullName evidence="1">Uncharacterized protein</fullName>
    </submittedName>
</protein>